<feature type="compositionally biased region" description="Basic and acidic residues" evidence="1">
    <location>
        <begin position="218"/>
        <end position="233"/>
    </location>
</feature>
<feature type="compositionally biased region" description="Basic and acidic residues" evidence="1">
    <location>
        <begin position="655"/>
        <end position="670"/>
    </location>
</feature>
<feature type="compositionally biased region" description="Polar residues" evidence="1">
    <location>
        <begin position="530"/>
        <end position="539"/>
    </location>
</feature>
<accession>A0A286U987</accession>
<organism evidence="2 3">
    <name type="scientific">Pyrrhoderma noxium</name>
    <dbReference type="NCBI Taxonomy" id="2282107"/>
    <lineage>
        <taxon>Eukaryota</taxon>
        <taxon>Fungi</taxon>
        <taxon>Dikarya</taxon>
        <taxon>Basidiomycota</taxon>
        <taxon>Agaricomycotina</taxon>
        <taxon>Agaricomycetes</taxon>
        <taxon>Hymenochaetales</taxon>
        <taxon>Hymenochaetaceae</taxon>
        <taxon>Pyrrhoderma</taxon>
    </lineage>
</organism>
<feature type="compositionally biased region" description="Low complexity" evidence="1">
    <location>
        <begin position="280"/>
        <end position="296"/>
    </location>
</feature>
<evidence type="ECO:0000256" key="1">
    <source>
        <dbReference type="SAM" id="MobiDB-lite"/>
    </source>
</evidence>
<proteinExistence type="predicted"/>
<reference evidence="2 3" key="1">
    <citation type="journal article" date="2017" name="Mol. Ecol.">
        <title>Comparative and population genomic landscape of Phellinus noxius: A hypervariable fungus causing root rot in trees.</title>
        <authorList>
            <person name="Chung C.L."/>
            <person name="Lee T.J."/>
            <person name="Akiba M."/>
            <person name="Lee H.H."/>
            <person name="Kuo T.H."/>
            <person name="Liu D."/>
            <person name="Ke H.M."/>
            <person name="Yokoi T."/>
            <person name="Roa M.B."/>
            <person name="Lu M.J."/>
            <person name="Chang Y.Y."/>
            <person name="Ann P.J."/>
            <person name="Tsai J.N."/>
            <person name="Chen C.Y."/>
            <person name="Tzean S.S."/>
            <person name="Ota Y."/>
            <person name="Hattori T."/>
            <person name="Sahashi N."/>
            <person name="Liou R.F."/>
            <person name="Kikuchi T."/>
            <person name="Tsai I.J."/>
        </authorList>
    </citation>
    <scope>NUCLEOTIDE SEQUENCE [LARGE SCALE GENOMIC DNA]</scope>
    <source>
        <strain evidence="2 3">FFPRI411160</strain>
    </source>
</reference>
<dbReference type="OrthoDB" id="3269821at2759"/>
<protein>
    <submittedName>
        <fullName evidence="2">Uncharacterized protein</fullName>
    </submittedName>
</protein>
<feature type="compositionally biased region" description="Low complexity" evidence="1">
    <location>
        <begin position="503"/>
        <end position="528"/>
    </location>
</feature>
<feature type="region of interest" description="Disordered" evidence="1">
    <location>
        <begin position="14"/>
        <end position="35"/>
    </location>
</feature>
<dbReference type="EMBL" id="NBII01000008">
    <property type="protein sequence ID" value="PAV16136.1"/>
    <property type="molecule type" value="Genomic_DNA"/>
</dbReference>
<evidence type="ECO:0000313" key="3">
    <source>
        <dbReference type="Proteomes" id="UP000217199"/>
    </source>
</evidence>
<name>A0A286U987_9AGAM</name>
<dbReference type="Proteomes" id="UP000217199">
    <property type="component" value="Unassembled WGS sequence"/>
</dbReference>
<comment type="caution">
    <text evidence="2">The sequence shown here is derived from an EMBL/GenBank/DDBJ whole genome shotgun (WGS) entry which is preliminary data.</text>
</comment>
<dbReference type="AlphaFoldDB" id="A0A286U987"/>
<feature type="region of interest" description="Disordered" evidence="1">
    <location>
        <begin position="414"/>
        <end position="563"/>
    </location>
</feature>
<feature type="compositionally biased region" description="Polar residues" evidence="1">
    <location>
        <begin position="428"/>
        <end position="441"/>
    </location>
</feature>
<feature type="region of interest" description="Disordered" evidence="1">
    <location>
        <begin position="655"/>
        <end position="685"/>
    </location>
</feature>
<feature type="compositionally biased region" description="Low complexity" evidence="1">
    <location>
        <begin position="336"/>
        <end position="348"/>
    </location>
</feature>
<feature type="compositionally biased region" description="Low complexity" evidence="1">
    <location>
        <begin position="458"/>
        <end position="468"/>
    </location>
</feature>
<dbReference type="InParanoid" id="A0A286U987"/>
<feature type="compositionally biased region" description="Polar residues" evidence="1">
    <location>
        <begin position="352"/>
        <end position="363"/>
    </location>
</feature>
<evidence type="ECO:0000313" key="2">
    <source>
        <dbReference type="EMBL" id="PAV16136.1"/>
    </source>
</evidence>
<feature type="region of interest" description="Disordered" evidence="1">
    <location>
        <begin position="215"/>
        <end position="373"/>
    </location>
</feature>
<feature type="compositionally biased region" description="Basic and acidic residues" evidence="1">
    <location>
        <begin position="493"/>
        <end position="502"/>
    </location>
</feature>
<keyword evidence="3" id="KW-1185">Reference proteome</keyword>
<feature type="compositionally biased region" description="Polar residues" evidence="1">
    <location>
        <begin position="263"/>
        <end position="273"/>
    </location>
</feature>
<gene>
    <name evidence="2" type="ORF">PNOK_0775600</name>
</gene>
<feature type="compositionally biased region" description="Polar residues" evidence="1">
    <location>
        <begin position="322"/>
        <end position="332"/>
    </location>
</feature>
<sequence length="951" mass="103970">MSVAVQTIRLSTTAAASSSTTSPRPPPVLASNTTKAATNSIRSVTEAESYHANSPIVSDHSLSGLDLLLEICSNTRILSHLISYLSWPETHSLSGASLSLRSVFLRTEIKDIVLARFIPEYGIALKQRDPRIWTDSISFDYSDLGLLMASRDLPLHHYPTHALSVLGTDLSLLPTLMSWEHSKRTYRLRQFALSHSRMVLMLQNLVHSTTELVSSEFHSNEDTEQRRAIDPKSKFNSIPKLQSPIYPQKGGPRELTFPKPLSYSPSSFTGSDSITRKSRPSSANGFGSSSSSATSSENGLAKLEDSGRQQRLRHSRKWGSEEVTSSPNPTSRLTKTKSSVLLGSSSTKSESRINNNGQISPVASSSSSLKRKSNRLSIFASVKSRSQAPLPKPEEEPESLRIYSGNWRKSRQSIISPSARASQHVLANGSTGSPYVQSTPPKNRESRIPAALPRTRSDSISAASYSQSCEQGLSPDSIVEGEDEELQPPRRRFVTESGDRRGSSSSPSPSSVGTSRYSSSSSLGSVVSIGQGNASSSPSRFAVRGSPLGIGGSASSVRTDSKSLMRVGRRRDVHDLMSATVRSRAPILRVFVPCSSLSSRTAKRAGSAWEEGETEEEDDIIAKIENELVDAGLWDHLSVGDVVCNLGYVPLEFGPERGRGRGRRKEDTESNHTGTEIDAQQDTEEGEGTRWLIYTGTQLAVYDPFSTVERDVLRMAMGSVPLRGEEILGLPSPFYFSHLTSIPTAPSAGVEVNTVLRLPVSLLTFLSVRNNEQVIMNTPGEGMGIERGEESVKYWLEETTVRVRSRAGYGMQGQGKGKYGYIAVRTHAWLVSFHVTAASSVNVGSGWAGEWVLQSEGTPEGRARLEEVVFGSGDRRRKTEREVVVEIVREKCRGGKLWLRLVCIHRSDNFLYPEDRLKLGFEENEGLDAEFGLMPEGNNGLWASLARSTEG</sequence>